<accession>A0A8H5M8R7</accession>
<evidence type="ECO:0000256" key="5">
    <source>
        <dbReference type="SAM" id="MobiDB-lite"/>
    </source>
</evidence>
<keyword evidence="4" id="KW-0653">Protein transport</keyword>
<dbReference type="GO" id="GO:0015031">
    <property type="term" value="P:protein transport"/>
    <property type="evidence" value="ECO:0007669"/>
    <property type="project" value="UniProtKB-KW"/>
</dbReference>
<sequence length="1043" mass="115575">MVLWVFGVIGYGNEEDLIYVARVLMSNRNSMIIVPEGGSSEFGMASDPYTYWTRLADEELTVENVTQTLNTIQDDYWAAAATADRILDDVKVQRALLELGVARTRGALERSKEIATNNPDNIPDTLRAHFEAAPDDAELCNLRVTLLHRLDLLNTFVEISKEVPAGPKDEVESEIDEWEDDPWADGTIAASSTNAHEAKSSVPLPISLSTFLADDILEISCQLASLQWFGALQTLLTRHGTLLWPFRLLILESISEHVHPTDFCDILPAFDISQNAEPTPVLKPWRSEEDWTESVQVQAVLKGMSSIDLAVKFPSTSSIYTQHHAPLTADNLTTWYRLRVDNIINATGLIDIAMATIQHGASQAIPGLDELGEELSLLSRLVYDAPQGPDIADDWTLSRWSSMEPSAIVRGYLAHSTPETLPKDIARLVMPYLFVLESRAERAGNPDPELPTRLLYEYILSAPLEMTAAIFEASKPTLPAAQRLIRNDEDIARLALACLYGSDSLDEWSTMSRIFECLPAWDIARDEDNDEDVTDTTISSLGAFVTPSTARPRCSASDLLVFFKPLPITSLSRALDILDVHLESGEILSRWSVPAPLRWFLQSHSNSNEQRAWANRMARRAGGSDDQLNNQEDWEWLLEDMLKLTGTGDTGLPGAFGLLTRDEVIHLFMSGLLSSGNFDIAKGLLRSASKKLSIEPAKVEDICLECSREFYDNAQSGNYKFGDMKLAYDCLDVPQPTDRIVREKEFIEATSRISSFNVTSRPGIPISPIEIRLTNDRLSLISRVLSSNSDAYKHTEVILDLVHKLGFRNDVAAEIKTLAMLADTALQAEDFSRAHELSEKMVDAVLSLRAVSPTTILSDSQVAEASEVCWVACFQLGRQPEFDDVEMKLSLLGRALELCPPEKLHDVLISWRRLELEDIEARERRLIATQNGVAVSAVRERTLTAPGNVAASLRARLQEFHMPSPPLLSTPDAAALASRTFRSVAANFPFSVGHRGHSQASDRDDRGSRSESLLRVDGEDVSAQASRVLSKGIGWLIGADEEL</sequence>
<comment type="subcellular location">
    <subcellularLocation>
        <location evidence="1">Endoplasmic reticulum</location>
    </subcellularLocation>
</comment>
<keyword evidence="2" id="KW-0813">Transport</keyword>
<dbReference type="PANTHER" id="PTHR15922:SF2">
    <property type="entry name" value="NBAS SUBUNIT OF NRZ TETHERING COMPLEX"/>
    <property type="match status" value="1"/>
</dbReference>
<protein>
    <recommendedName>
        <fullName evidence="6">Sec39 domain-containing protein</fullName>
    </recommendedName>
</protein>
<dbReference type="InterPro" id="IPR013244">
    <property type="entry name" value="Sec39_domain"/>
</dbReference>
<gene>
    <name evidence="7" type="ORF">D9615_001409</name>
</gene>
<dbReference type="GO" id="GO:0006890">
    <property type="term" value="P:retrograde vesicle-mediated transport, Golgi to endoplasmic reticulum"/>
    <property type="evidence" value="ECO:0007669"/>
    <property type="project" value="InterPro"/>
</dbReference>
<reference evidence="7 8" key="1">
    <citation type="journal article" date="2020" name="ISME J.">
        <title>Uncovering the hidden diversity of litter-decomposition mechanisms in mushroom-forming fungi.</title>
        <authorList>
            <person name="Floudas D."/>
            <person name="Bentzer J."/>
            <person name="Ahren D."/>
            <person name="Johansson T."/>
            <person name="Persson P."/>
            <person name="Tunlid A."/>
        </authorList>
    </citation>
    <scope>NUCLEOTIDE SEQUENCE [LARGE SCALE GENOMIC DNA]</scope>
    <source>
        <strain evidence="7 8">CBS 661.87</strain>
    </source>
</reference>
<dbReference type="OrthoDB" id="27490at2759"/>
<dbReference type="Pfam" id="PF08314">
    <property type="entry name" value="Sec39"/>
    <property type="match status" value="1"/>
</dbReference>
<comment type="caution">
    <text evidence="7">The sequence shown here is derived from an EMBL/GenBank/DDBJ whole genome shotgun (WGS) entry which is preliminary data.</text>
</comment>
<evidence type="ECO:0000256" key="4">
    <source>
        <dbReference type="ARBA" id="ARBA00022927"/>
    </source>
</evidence>
<feature type="compositionally biased region" description="Basic and acidic residues" evidence="5">
    <location>
        <begin position="1000"/>
        <end position="1015"/>
    </location>
</feature>
<evidence type="ECO:0000256" key="1">
    <source>
        <dbReference type="ARBA" id="ARBA00004240"/>
    </source>
</evidence>
<dbReference type="GO" id="GO:0070939">
    <property type="term" value="C:Dsl1/NZR complex"/>
    <property type="evidence" value="ECO:0007669"/>
    <property type="project" value="TreeGrafter"/>
</dbReference>
<dbReference type="Proteomes" id="UP000565441">
    <property type="component" value="Unassembled WGS sequence"/>
</dbReference>
<evidence type="ECO:0000259" key="6">
    <source>
        <dbReference type="Pfam" id="PF08314"/>
    </source>
</evidence>
<organism evidence="7 8">
    <name type="scientific">Tricholomella constricta</name>
    <dbReference type="NCBI Taxonomy" id="117010"/>
    <lineage>
        <taxon>Eukaryota</taxon>
        <taxon>Fungi</taxon>
        <taxon>Dikarya</taxon>
        <taxon>Basidiomycota</taxon>
        <taxon>Agaricomycotina</taxon>
        <taxon>Agaricomycetes</taxon>
        <taxon>Agaricomycetidae</taxon>
        <taxon>Agaricales</taxon>
        <taxon>Tricholomatineae</taxon>
        <taxon>Lyophyllaceae</taxon>
        <taxon>Tricholomella</taxon>
    </lineage>
</organism>
<name>A0A8H5M8R7_9AGAR</name>
<feature type="region of interest" description="Disordered" evidence="5">
    <location>
        <begin position="994"/>
        <end position="1015"/>
    </location>
</feature>
<keyword evidence="8" id="KW-1185">Reference proteome</keyword>
<evidence type="ECO:0000313" key="8">
    <source>
        <dbReference type="Proteomes" id="UP000565441"/>
    </source>
</evidence>
<evidence type="ECO:0000256" key="2">
    <source>
        <dbReference type="ARBA" id="ARBA00022448"/>
    </source>
</evidence>
<dbReference type="PANTHER" id="PTHR15922">
    <property type="entry name" value="NEUROBLASTOMA-AMPLIFIED SEQUENCE"/>
    <property type="match status" value="1"/>
</dbReference>
<proteinExistence type="predicted"/>
<feature type="domain" description="Sec39" evidence="6">
    <location>
        <begin position="220"/>
        <end position="917"/>
    </location>
</feature>
<dbReference type="EMBL" id="JAACJP010000004">
    <property type="protein sequence ID" value="KAF5384998.1"/>
    <property type="molecule type" value="Genomic_DNA"/>
</dbReference>
<keyword evidence="3" id="KW-0256">Endoplasmic reticulum</keyword>
<evidence type="ECO:0000256" key="3">
    <source>
        <dbReference type="ARBA" id="ARBA00022824"/>
    </source>
</evidence>
<dbReference type="AlphaFoldDB" id="A0A8H5M8R7"/>
<dbReference type="GO" id="GO:0000149">
    <property type="term" value="F:SNARE binding"/>
    <property type="evidence" value="ECO:0007669"/>
    <property type="project" value="TreeGrafter"/>
</dbReference>
<evidence type="ECO:0000313" key="7">
    <source>
        <dbReference type="EMBL" id="KAF5384998.1"/>
    </source>
</evidence>